<evidence type="ECO:0000259" key="4">
    <source>
        <dbReference type="PROSITE" id="PS01124"/>
    </source>
</evidence>
<dbReference type="RefSeq" id="WP_007016295.1">
    <property type="nucleotide sequence ID" value="NZ_AAQH01000009.1"/>
</dbReference>
<dbReference type="PRINTS" id="PR00032">
    <property type="entry name" value="HTHARAC"/>
</dbReference>
<keyword evidence="3" id="KW-0804">Transcription</keyword>
<dbReference type="EMBL" id="AAQH01000009">
    <property type="protein sequence ID" value="EAT12199.1"/>
    <property type="molecule type" value="Genomic_DNA"/>
</dbReference>
<evidence type="ECO:0000256" key="3">
    <source>
        <dbReference type="ARBA" id="ARBA00023163"/>
    </source>
</evidence>
<dbReference type="OrthoDB" id="5722175at2"/>
<evidence type="ECO:0000313" key="5">
    <source>
        <dbReference type="EMBL" id="EAT12199.1"/>
    </source>
</evidence>
<dbReference type="GO" id="GO:0003700">
    <property type="term" value="F:DNA-binding transcription factor activity"/>
    <property type="evidence" value="ECO:0007669"/>
    <property type="project" value="InterPro"/>
</dbReference>
<accession>Q1N1T2</accession>
<proteinExistence type="predicted"/>
<dbReference type="AlphaFoldDB" id="Q1N1T2"/>
<dbReference type="SUPFAM" id="SSF46689">
    <property type="entry name" value="Homeodomain-like"/>
    <property type="match status" value="1"/>
</dbReference>
<protein>
    <submittedName>
        <fullName evidence="5">AraC-type DNA-binding domain-containing protein</fullName>
    </submittedName>
</protein>
<name>Q1N1T2_9GAMM</name>
<feature type="domain" description="HTH araC/xylS-type" evidence="4">
    <location>
        <begin position="253"/>
        <end position="350"/>
    </location>
</feature>
<dbReference type="SMART" id="SM00342">
    <property type="entry name" value="HTH_ARAC"/>
    <property type="match status" value="1"/>
</dbReference>
<dbReference type="HOGENOM" id="CLU_047522_3_0_6"/>
<keyword evidence="1" id="KW-0805">Transcription regulation</keyword>
<dbReference type="GO" id="GO:0005829">
    <property type="term" value="C:cytosol"/>
    <property type="evidence" value="ECO:0007669"/>
    <property type="project" value="TreeGrafter"/>
</dbReference>
<dbReference type="Proteomes" id="UP000004263">
    <property type="component" value="Unassembled WGS sequence"/>
</dbReference>
<dbReference type="InterPro" id="IPR009057">
    <property type="entry name" value="Homeodomain-like_sf"/>
</dbReference>
<dbReference type="InterPro" id="IPR020449">
    <property type="entry name" value="Tscrpt_reg_AraC-type_HTH"/>
</dbReference>
<evidence type="ECO:0000256" key="2">
    <source>
        <dbReference type="ARBA" id="ARBA00023125"/>
    </source>
</evidence>
<dbReference type="PANTHER" id="PTHR47894">
    <property type="entry name" value="HTH-TYPE TRANSCRIPTIONAL REGULATOR GADX"/>
    <property type="match status" value="1"/>
</dbReference>
<keyword evidence="2 5" id="KW-0238">DNA-binding</keyword>
<reference evidence="5 6" key="1">
    <citation type="submission" date="2006-03" db="EMBL/GenBank/DDBJ databases">
        <authorList>
            <person name="Pinhassi J."/>
            <person name="Pedros-Alio C."/>
            <person name="Ferriera S."/>
            <person name="Johnson J."/>
            <person name="Kravitz S."/>
            <person name="Halpern A."/>
            <person name="Remington K."/>
            <person name="Beeson K."/>
            <person name="Tran B."/>
            <person name="Rogers Y.-H."/>
            <person name="Friedman R."/>
            <person name="Venter J.C."/>
        </authorList>
    </citation>
    <scope>NUCLEOTIDE SEQUENCE [LARGE SCALE GENOMIC DNA]</scope>
    <source>
        <strain evidence="5 6">RED65</strain>
    </source>
</reference>
<dbReference type="Pfam" id="PF12833">
    <property type="entry name" value="HTH_18"/>
    <property type="match status" value="1"/>
</dbReference>
<dbReference type="Gene3D" id="1.10.10.60">
    <property type="entry name" value="Homeodomain-like"/>
    <property type="match status" value="1"/>
</dbReference>
<evidence type="ECO:0000313" key="6">
    <source>
        <dbReference type="Proteomes" id="UP000004263"/>
    </source>
</evidence>
<organism evidence="5 6">
    <name type="scientific">Bermanella marisrubri</name>
    <dbReference type="NCBI Taxonomy" id="207949"/>
    <lineage>
        <taxon>Bacteria</taxon>
        <taxon>Pseudomonadati</taxon>
        <taxon>Pseudomonadota</taxon>
        <taxon>Gammaproteobacteria</taxon>
        <taxon>Oceanospirillales</taxon>
        <taxon>Oceanospirillaceae</taxon>
        <taxon>Bermanella</taxon>
    </lineage>
</organism>
<dbReference type="PROSITE" id="PS01124">
    <property type="entry name" value="HTH_ARAC_FAMILY_2"/>
    <property type="match status" value="1"/>
</dbReference>
<dbReference type="STRING" id="207949.RED65_04215"/>
<dbReference type="Pfam" id="PF12625">
    <property type="entry name" value="Arabinose_bd"/>
    <property type="match status" value="1"/>
</dbReference>
<dbReference type="InterPro" id="IPR032687">
    <property type="entry name" value="AraC-type_N"/>
</dbReference>
<gene>
    <name evidence="5" type="ORF">RED65_04215</name>
</gene>
<sequence>MEHDAYLTTPRFINRGETGIPISNVKPLLKFAQADGIDTQSLLLECGIQATEFCYQDRSILLSQYLDLIQRIRLEITDPCYALKLGEQFFINHDGVLACRIMASNTVAEAMTLLCRYQVLFTQMFQFQFSIHKGVGVFEVGPSQALTNTNEHAIQHFIEYIYGAIFNLGKFCLGTDQIDLDFEFTVNKGEYARPFKHYFGNQVTFAKKNNRVLIPEKTLNSKIIYANVEAAEYHEKLCKRFLMKYESDELIIKQVKQVIRSMSFNQITLERLANKLHLSPRSLRRHLKNVGVSYKALFETERKRQAIKQVQLGNIALDKLAEELGYQNTSSFSRAFKRWFGLSPQQYKDNHQTLPRHEELF</sequence>
<dbReference type="InterPro" id="IPR018060">
    <property type="entry name" value="HTH_AraC"/>
</dbReference>
<evidence type="ECO:0000256" key="1">
    <source>
        <dbReference type="ARBA" id="ARBA00023015"/>
    </source>
</evidence>
<dbReference type="PANTHER" id="PTHR47894:SF1">
    <property type="entry name" value="HTH-TYPE TRANSCRIPTIONAL REGULATOR VQSM"/>
    <property type="match status" value="1"/>
</dbReference>
<comment type="caution">
    <text evidence="5">The sequence shown here is derived from an EMBL/GenBank/DDBJ whole genome shotgun (WGS) entry which is preliminary data.</text>
</comment>
<keyword evidence="6" id="KW-1185">Reference proteome</keyword>
<dbReference type="GO" id="GO:0000976">
    <property type="term" value="F:transcription cis-regulatory region binding"/>
    <property type="evidence" value="ECO:0007669"/>
    <property type="project" value="TreeGrafter"/>
</dbReference>